<dbReference type="PANTHER" id="PTHR33337">
    <property type="entry name" value="GFA DOMAIN-CONTAINING PROTEIN"/>
    <property type="match status" value="1"/>
</dbReference>
<gene>
    <name evidence="6" type="ORF">NSO95_10470</name>
</gene>
<name>A0ABT1XRS9_9SPHN</name>
<organism evidence="6 7">
    <name type="scientific">Parerythrobacter lacustris</name>
    <dbReference type="NCBI Taxonomy" id="2969984"/>
    <lineage>
        <taxon>Bacteria</taxon>
        <taxon>Pseudomonadati</taxon>
        <taxon>Pseudomonadota</taxon>
        <taxon>Alphaproteobacteria</taxon>
        <taxon>Sphingomonadales</taxon>
        <taxon>Erythrobacteraceae</taxon>
        <taxon>Parerythrobacter</taxon>
    </lineage>
</organism>
<keyword evidence="7" id="KW-1185">Reference proteome</keyword>
<dbReference type="SUPFAM" id="SSF51316">
    <property type="entry name" value="Mss4-like"/>
    <property type="match status" value="1"/>
</dbReference>
<keyword evidence="2" id="KW-0479">Metal-binding</keyword>
<comment type="similarity">
    <text evidence="1">Belongs to the Gfa family.</text>
</comment>
<dbReference type="InterPro" id="IPR011057">
    <property type="entry name" value="Mss4-like_sf"/>
</dbReference>
<comment type="caution">
    <text evidence="6">The sequence shown here is derived from an EMBL/GenBank/DDBJ whole genome shotgun (WGS) entry which is preliminary data.</text>
</comment>
<reference evidence="6 7" key="1">
    <citation type="submission" date="2022-08" db="EMBL/GenBank/DDBJ databases">
        <title>Polyphasic taxonomy analysis of Qipengyuania sp.RS5-5.</title>
        <authorList>
            <person name="Xamxidin M."/>
            <person name="Wu M."/>
        </authorList>
    </citation>
    <scope>NUCLEOTIDE SEQUENCE [LARGE SCALE GENOMIC DNA]</scope>
    <source>
        <strain evidence="6 7">RS5-5</strain>
    </source>
</reference>
<accession>A0ABT1XRS9</accession>
<dbReference type="PANTHER" id="PTHR33337:SF40">
    <property type="entry name" value="CENP-V_GFA DOMAIN-CONTAINING PROTEIN-RELATED"/>
    <property type="match status" value="1"/>
</dbReference>
<evidence type="ECO:0000313" key="6">
    <source>
        <dbReference type="EMBL" id="MCR2834369.1"/>
    </source>
</evidence>
<feature type="domain" description="CENP-V/GFA" evidence="5">
    <location>
        <begin position="1"/>
        <end position="100"/>
    </location>
</feature>
<keyword evidence="3" id="KW-0862">Zinc</keyword>
<protein>
    <submittedName>
        <fullName evidence="6">GFA family protein</fullName>
    </submittedName>
</protein>
<dbReference type="EMBL" id="JANKHH010000005">
    <property type="protein sequence ID" value="MCR2834369.1"/>
    <property type="molecule type" value="Genomic_DNA"/>
</dbReference>
<evidence type="ECO:0000313" key="7">
    <source>
        <dbReference type="Proteomes" id="UP001206067"/>
    </source>
</evidence>
<evidence type="ECO:0000256" key="4">
    <source>
        <dbReference type="ARBA" id="ARBA00023239"/>
    </source>
</evidence>
<dbReference type="InterPro" id="IPR006913">
    <property type="entry name" value="CENP-V/GFA"/>
</dbReference>
<evidence type="ECO:0000256" key="1">
    <source>
        <dbReference type="ARBA" id="ARBA00005495"/>
    </source>
</evidence>
<dbReference type="Proteomes" id="UP001206067">
    <property type="component" value="Unassembled WGS sequence"/>
</dbReference>
<dbReference type="PROSITE" id="PS51891">
    <property type="entry name" value="CENP_V_GFA"/>
    <property type="match status" value="1"/>
</dbReference>
<proteinExistence type="inferred from homology"/>
<dbReference type="Pfam" id="PF04828">
    <property type="entry name" value="GFA"/>
    <property type="match status" value="1"/>
</dbReference>
<keyword evidence="4" id="KW-0456">Lyase</keyword>
<evidence type="ECO:0000259" key="5">
    <source>
        <dbReference type="PROSITE" id="PS51891"/>
    </source>
</evidence>
<evidence type="ECO:0000256" key="2">
    <source>
        <dbReference type="ARBA" id="ARBA00022723"/>
    </source>
</evidence>
<dbReference type="Gene3D" id="3.90.1590.10">
    <property type="entry name" value="glutathione-dependent formaldehyde- activating enzyme (gfa)"/>
    <property type="match status" value="1"/>
</dbReference>
<sequence length="115" mass="12457">MWSVNCHCRSCQKLSGAPFVSAFSVPAGSVEISGALVRFQRQSDAGHVVTTSHCARCGSRVHAQSAGAAHLLNFFATTLANPDDFRPISNVYLSEAASWIESPKARFNFQRMPEA</sequence>
<evidence type="ECO:0000256" key="3">
    <source>
        <dbReference type="ARBA" id="ARBA00022833"/>
    </source>
</evidence>